<dbReference type="PANTHER" id="PTHR11328">
    <property type="entry name" value="MAJOR FACILITATOR SUPERFAMILY DOMAIN-CONTAINING PROTEIN"/>
    <property type="match status" value="1"/>
</dbReference>
<dbReference type="PANTHER" id="PTHR11328:SF28">
    <property type="entry name" value="MAJOR FACILITATOR SUPERFAMILY DOMAIN-CONTAINING PROTEIN 12"/>
    <property type="match status" value="1"/>
</dbReference>
<dbReference type="InterPro" id="IPR039672">
    <property type="entry name" value="MFS_2"/>
</dbReference>
<evidence type="ECO:0000256" key="1">
    <source>
        <dbReference type="ARBA" id="ARBA00008335"/>
    </source>
</evidence>
<feature type="transmembrane region" description="Helical" evidence="3">
    <location>
        <begin position="115"/>
        <end position="135"/>
    </location>
</feature>
<dbReference type="GO" id="GO:0015293">
    <property type="term" value="F:symporter activity"/>
    <property type="evidence" value="ECO:0007669"/>
    <property type="project" value="InterPro"/>
</dbReference>
<evidence type="ECO:0000256" key="3">
    <source>
        <dbReference type="SAM" id="Phobius"/>
    </source>
</evidence>
<comment type="similarity">
    <text evidence="1">Belongs to the major facilitator superfamily.</text>
</comment>
<proteinExistence type="inferred from homology"/>
<comment type="caution">
    <text evidence="4">The sequence shown here is derived from an EMBL/GenBank/DDBJ whole genome shotgun (WGS) entry which is preliminary data.</text>
</comment>
<feature type="transmembrane region" description="Helical" evidence="3">
    <location>
        <begin position="75"/>
        <end position="94"/>
    </location>
</feature>
<dbReference type="GO" id="GO:0008643">
    <property type="term" value="P:carbohydrate transport"/>
    <property type="evidence" value="ECO:0007669"/>
    <property type="project" value="InterPro"/>
</dbReference>
<feature type="transmembrane region" description="Helical" evidence="3">
    <location>
        <begin position="41"/>
        <end position="63"/>
    </location>
</feature>
<dbReference type="CDD" id="cd17491">
    <property type="entry name" value="MFS_MFSD12"/>
    <property type="match status" value="1"/>
</dbReference>
<dbReference type="SUPFAM" id="SSF103473">
    <property type="entry name" value="MFS general substrate transporter"/>
    <property type="match status" value="1"/>
</dbReference>
<keyword evidence="3" id="KW-1133">Transmembrane helix</keyword>
<feature type="region of interest" description="Disordered" evidence="2">
    <location>
        <begin position="474"/>
        <end position="493"/>
    </location>
</feature>
<dbReference type="OrthoDB" id="1730117at2759"/>
<feature type="transmembrane region" description="Helical" evidence="3">
    <location>
        <begin position="433"/>
        <end position="455"/>
    </location>
</feature>
<keyword evidence="3" id="KW-0472">Membrane</keyword>
<protein>
    <recommendedName>
        <fullName evidence="5">Major facilitator superfamily associated domain-containing protein</fullName>
    </recommendedName>
</protein>
<dbReference type="EMBL" id="JQDR03001504">
    <property type="protein sequence ID" value="KAA0203513.1"/>
    <property type="molecule type" value="Genomic_DNA"/>
</dbReference>
<dbReference type="Pfam" id="PF13347">
    <property type="entry name" value="MFS_2"/>
    <property type="match status" value="1"/>
</dbReference>
<organism evidence="4">
    <name type="scientific">Hyalella azteca</name>
    <name type="common">Amphipod</name>
    <dbReference type="NCBI Taxonomy" id="294128"/>
    <lineage>
        <taxon>Eukaryota</taxon>
        <taxon>Metazoa</taxon>
        <taxon>Ecdysozoa</taxon>
        <taxon>Arthropoda</taxon>
        <taxon>Crustacea</taxon>
        <taxon>Multicrustacea</taxon>
        <taxon>Malacostraca</taxon>
        <taxon>Eumalacostraca</taxon>
        <taxon>Peracarida</taxon>
        <taxon>Amphipoda</taxon>
        <taxon>Senticaudata</taxon>
        <taxon>Talitrida</taxon>
        <taxon>Talitroidea</taxon>
        <taxon>Hyalellidae</taxon>
        <taxon>Hyalella</taxon>
    </lineage>
</organism>
<feature type="transmembrane region" description="Helical" evidence="3">
    <location>
        <begin position="329"/>
        <end position="350"/>
    </location>
</feature>
<reference evidence="4" key="3">
    <citation type="submission" date="2019-06" db="EMBL/GenBank/DDBJ databases">
        <authorList>
            <person name="Poynton C."/>
            <person name="Hasenbein S."/>
            <person name="Benoit J.B."/>
            <person name="Sepulveda M.S."/>
            <person name="Poelchau M.F."/>
            <person name="Murali S.C."/>
            <person name="Chen S."/>
            <person name="Glastad K.M."/>
            <person name="Werren J.H."/>
            <person name="Vineis J.H."/>
            <person name="Bowen J.L."/>
            <person name="Friedrich M."/>
            <person name="Jones J."/>
            <person name="Robertson H.M."/>
            <person name="Feyereisen R."/>
            <person name="Mechler-Hickson A."/>
            <person name="Mathers N."/>
            <person name="Lee C.E."/>
            <person name="Colbourne J.K."/>
            <person name="Biales A."/>
            <person name="Johnston J.S."/>
            <person name="Wellborn G.A."/>
            <person name="Rosendale A.J."/>
            <person name="Cridge A.G."/>
            <person name="Munoz-Torres M.C."/>
            <person name="Bain P.A."/>
            <person name="Manny A.R."/>
            <person name="Major K.M."/>
            <person name="Lambert F.N."/>
            <person name="Vulpe C.D."/>
            <person name="Tuck P."/>
            <person name="Blalock B.J."/>
            <person name="Lin Y.-Y."/>
            <person name="Smith M.E."/>
            <person name="Ochoa-Acuna H."/>
            <person name="Chen M.-J.M."/>
            <person name="Childers C.P."/>
            <person name="Qu J."/>
            <person name="Dugan S."/>
            <person name="Lee S.L."/>
            <person name="Chao H."/>
            <person name="Dinh H."/>
            <person name="Han Y."/>
            <person name="Doddapaneni H."/>
            <person name="Worley K.C."/>
            <person name="Muzny D.M."/>
            <person name="Gibbs R.A."/>
            <person name="Richards S."/>
        </authorList>
    </citation>
    <scope>NUCLEOTIDE SEQUENCE</scope>
    <source>
        <strain evidence="4">HAZT.00-mixed</strain>
        <tissue evidence="4">Whole organism</tissue>
    </source>
</reference>
<dbReference type="AlphaFoldDB" id="A0A6A0HCK4"/>
<feature type="transmembrane region" description="Helical" evidence="3">
    <location>
        <begin position="264"/>
        <end position="284"/>
    </location>
</feature>
<gene>
    <name evidence="4" type="ORF">HAZT_HAZT001865</name>
</gene>
<keyword evidence="3" id="KW-0812">Transmembrane</keyword>
<evidence type="ECO:0000256" key="2">
    <source>
        <dbReference type="SAM" id="MobiDB-lite"/>
    </source>
</evidence>
<sequence>MEESECPDKPQNLNIGEPNLRSDFLRQRQDSVPSLTLTEKFCYGVGHVFNDLCASMWFSYLLLFFEKVLLFPDTLAGVVLLVGQLADGISTPIVGVLSDMENKIPACARYGRRKIWHLVGTVCVTISFPFIFSPAYGLEDASLTAQSIYYCCFVIVFQFGWASVQISHLALIPDLTPKKSLRTELNSIRYAFTVLANLSVFTITFFILGSGSTSDGDSSMSTPAMDSIWKTSSTSVPDSAISINGSCSASDTSLEPSDLNNFRTIALVCVVLGLIFSAIFHVGVKEPEFQCPKKREGSGSRMRKIDWFKQFPFYLVAVLYMATRLYVNLYQGTFATGCVIGLLGCTWTYAAGPEYADYFKVWGIFVVAVLLGSGGSTLLITSLSITADLIGNNTEGGAFVYGLMSLVDKFSNGIIIMIIQDSNTGDPMYYRDVIFYACGGACVVGLITTIALIPIKVHRRRGVAKSVISLMDGNADDSSDSGSDSSITLPSKKQLSGEVNEAADIVDTICGSLEKEAPIKHPRAIV</sequence>
<dbReference type="GO" id="GO:0005886">
    <property type="term" value="C:plasma membrane"/>
    <property type="evidence" value="ECO:0007669"/>
    <property type="project" value="TreeGrafter"/>
</dbReference>
<evidence type="ECO:0000313" key="4">
    <source>
        <dbReference type="EMBL" id="KAA0203513.1"/>
    </source>
</evidence>
<feature type="transmembrane region" description="Helical" evidence="3">
    <location>
        <begin position="362"/>
        <end position="385"/>
    </location>
</feature>
<evidence type="ECO:0008006" key="5">
    <source>
        <dbReference type="Google" id="ProtNLM"/>
    </source>
</evidence>
<dbReference type="InterPro" id="IPR036259">
    <property type="entry name" value="MFS_trans_sf"/>
</dbReference>
<name>A0A6A0HCK4_HYAAZ</name>
<reference evidence="4" key="1">
    <citation type="submission" date="2014-08" db="EMBL/GenBank/DDBJ databases">
        <authorList>
            <person name="Murali S."/>
            <person name="Richards S."/>
            <person name="Bandaranaike D."/>
            <person name="Bellair M."/>
            <person name="Blankenburg K."/>
            <person name="Chao H."/>
            <person name="Dinh H."/>
            <person name="Doddapaneni H."/>
            <person name="Dugan-Rocha S."/>
            <person name="Elkadiri S."/>
            <person name="Gnanaolivu R."/>
            <person name="Hughes D."/>
            <person name="Lee S."/>
            <person name="Li M."/>
            <person name="Ming W."/>
            <person name="Munidasa M."/>
            <person name="Muniz J."/>
            <person name="Nguyen L."/>
            <person name="Osuji N."/>
            <person name="Pu L.-L."/>
            <person name="Puazo M."/>
            <person name="Skinner E."/>
            <person name="Qu C."/>
            <person name="Quiroz J."/>
            <person name="Raj R."/>
            <person name="Weissenberger G."/>
            <person name="Xin Y."/>
            <person name="Zou X."/>
            <person name="Han Y."/>
            <person name="Worley K."/>
            <person name="Muzny D."/>
            <person name="Gibbs R."/>
        </authorList>
    </citation>
    <scope>NUCLEOTIDE SEQUENCE</scope>
    <source>
        <strain evidence="4">HAZT.00-mixed</strain>
        <tissue evidence="4">Whole organism</tissue>
    </source>
</reference>
<reference evidence="4" key="2">
    <citation type="journal article" date="2018" name="Environ. Sci. Technol.">
        <title>The Toxicogenome of Hyalella azteca: A Model for Sediment Ecotoxicology and Evolutionary Toxicology.</title>
        <authorList>
            <person name="Poynton H.C."/>
            <person name="Hasenbein S."/>
            <person name="Benoit J.B."/>
            <person name="Sepulveda M.S."/>
            <person name="Poelchau M.F."/>
            <person name="Hughes D.S.T."/>
            <person name="Murali S.C."/>
            <person name="Chen S."/>
            <person name="Glastad K.M."/>
            <person name="Goodisman M.A.D."/>
            <person name="Werren J.H."/>
            <person name="Vineis J.H."/>
            <person name="Bowen J.L."/>
            <person name="Friedrich M."/>
            <person name="Jones J."/>
            <person name="Robertson H.M."/>
            <person name="Feyereisen R."/>
            <person name="Mechler-Hickson A."/>
            <person name="Mathers N."/>
            <person name="Lee C.E."/>
            <person name="Colbourne J.K."/>
            <person name="Biales A."/>
            <person name="Johnston J.S."/>
            <person name="Wellborn G.A."/>
            <person name="Rosendale A.J."/>
            <person name="Cridge A.G."/>
            <person name="Munoz-Torres M.C."/>
            <person name="Bain P.A."/>
            <person name="Manny A.R."/>
            <person name="Major K.M."/>
            <person name="Lambert F.N."/>
            <person name="Vulpe C.D."/>
            <person name="Tuck P."/>
            <person name="Blalock B.J."/>
            <person name="Lin Y.Y."/>
            <person name="Smith M.E."/>
            <person name="Ochoa-Acuna H."/>
            <person name="Chen M.M."/>
            <person name="Childers C.P."/>
            <person name="Qu J."/>
            <person name="Dugan S."/>
            <person name="Lee S.L."/>
            <person name="Chao H."/>
            <person name="Dinh H."/>
            <person name="Han Y."/>
            <person name="Doddapaneni H."/>
            <person name="Worley K.C."/>
            <person name="Muzny D.M."/>
            <person name="Gibbs R.A."/>
            <person name="Richards S."/>
        </authorList>
    </citation>
    <scope>NUCLEOTIDE SEQUENCE</scope>
    <source>
        <strain evidence="4">HAZT.00-mixed</strain>
        <tissue evidence="4">Whole organism</tissue>
    </source>
</reference>
<feature type="transmembrane region" description="Helical" evidence="3">
    <location>
        <begin position="190"/>
        <end position="211"/>
    </location>
</feature>
<dbReference type="Gene3D" id="1.20.1250.20">
    <property type="entry name" value="MFS general substrate transporter like domains"/>
    <property type="match status" value="1"/>
</dbReference>
<dbReference type="Proteomes" id="UP000711488">
    <property type="component" value="Unassembled WGS sequence"/>
</dbReference>
<feature type="transmembrane region" description="Helical" evidence="3">
    <location>
        <begin position="147"/>
        <end position="169"/>
    </location>
</feature>
<accession>A0A6A0HCK4</accession>